<dbReference type="Proteomes" id="UP000034154">
    <property type="component" value="Unassembled WGS sequence"/>
</dbReference>
<proteinExistence type="predicted"/>
<gene>
    <name evidence="1" type="ORF">UW63_C0023G0006</name>
</gene>
<reference evidence="1 2" key="1">
    <citation type="journal article" date="2015" name="Nature">
        <title>rRNA introns, odd ribosomes, and small enigmatic genomes across a large radiation of phyla.</title>
        <authorList>
            <person name="Brown C.T."/>
            <person name="Hug L.A."/>
            <person name="Thomas B.C."/>
            <person name="Sharon I."/>
            <person name="Castelle C.J."/>
            <person name="Singh A."/>
            <person name="Wilkins M.J."/>
            <person name="Williams K.H."/>
            <person name="Banfield J.F."/>
        </authorList>
    </citation>
    <scope>NUCLEOTIDE SEQUENCE [LARGE SCALE GENOMIC DNA]</scope>
</reference>
<dbReference type="InterPro" id="IPR017853">
    <property type="entry name" value="GH"/>
</dbReference>
<accession>A0A0G1LPA7</accession>
<evidence type="ECO:0008006" key="3">
    <source>
        <dbReference type="Google" id="ProtNLM"/>
    </source>
</evidence>
<organism evidence="1 2">
    <name type="scientific">Candidatus Uhrbacteria bacterium GW2011_GWF2_44_350</name>
    <dbReference type="NCBI Taxonomy" id="1619000"/>
    <lineage>
        <taxon>Bacteria</taxon>
        <taxon>Candidatus Uhriibacteriota</taxon>
    </lineage>
</organism>
<evidence type="ECO:0000313" key="1">
    <source>
        <dbReference type="EMBL" id="KKT70617.1"/>
    </source>
</evidence>
<protein>
    <recommendedName>
        <fullName evidence="3">Glycoside hydrolase family 42 N-terminal domain-containing protein</fullName>
    </recommendedName>
</protein>
<evidence type="ECO:0000313" key="2">
    <source>
        <dbReference type="Proteomes" id="UP000034154"/>
    </source>
</evidence>
<name>A0A0G1LPA7_9BACT</name>
<dbReference type="EMBL" id="LCJB01000023">
    <property type="protein sequence ID" value="KKT70617.1"/>
    <property type="molecule type" value="Genomic_DNA"/>
</dbReference>
<dbReference type="Gene3D" id="3.20.20.80">
    <property type="entry name" value="Glycosidases"/>
    <property type="match status" value="1"/>
</dbReference>
<comment type="caution">
    <text evidence="1">The sequence shown here is derived from an EMBL/GenBank/DDBJ whole genome shotgun (WGS) entry which is preliminary data.</text>
</comment>
<sequence length="302" mass="34987">MEKWFSPSQPEFGVTFSSLYSEKLGLNPQETYLALLHDLQIKKIRLPIYWSEIEPLPGEFDWQMTDFFVAEAEKSGVNLTLAIGRKVPRWPECFIPDWAEALEYNQGQDAVLNMEQKVVERYKNSPAVERWQVENEPFFPFGICPAPDKDFFLEEVALVHELDNRPIVVTVSGEMDPWILNALSGDVLGVSMYRLSWNGALGLFPFPFVPSIYRARSWLTGFFVDQVIVSELQAEPWFVKPIEELTSTERATAFTAEDLKNNLEFARQSGFSEVYLWGAEWWYAEKLEGRDELWETAKKFIK</sequence>
<dbReference type="SUPFAM" id="SSF51445">
    <property type="entry name" value="(Trans)glycosidases"/>
    <property type="match status" value="1"/>
</dbReference>
<dbReference type="AlphaFoldDB" id="A0A0G1LPA7"/>